<proteinExistence type="predicted"/>
<keyword evidence="2" id="KW-0812">Transmembrane</keyword>
<evidence type="ECO:0000256" key="2">
    <source>
        <dbReference type="SAM" id="Phobius"/>
    </source>
</evidence>
<sequence>MSTAATSATLSHMPPLAPATLPVPTAPTSMSSPTAATTPATAAKLQSPHDPPELCWPWNGQATVLGFLRDTVLVCILLAAGRAMFGLTLDTLRPMVEDFSGLWREVAAYWFDRLPRNDPGAGFPLLSAVATSGTGILCLLFLVLIFSIATGIFAVAFGLVTLLHMLFAVALGVHYLTYVLETNKVVSSDPTPPASHTRLRALWVTPIIPLTIRILLALLPVRFDSKSCAVIYTASTGAYLVWWAGRQTGAVKLQVKEAEGQGKNE</sequence>
<evidence type="ECO:0000313" key="3">
    <source>
        <dbReference type="EMBL" id="CDR45940.1"/>
    </source>
</evidence>
<dbReference type="EMBL" id="LK052946">
    <property type="protein sequence ID" value="CDR45940.1"/>
    <property type="molecule type" value="Genomic_DNA"/>
</dbReference>
<keyword evidence="2" id="KW-0472">Membrane</keyword>
<feature type="transmembrane region" description="Helical" evidence="2">
    <location>
        <begin position="152"/>
        <end position="180"/>
    </location>
</feature>
<protein>
    <submittedName>
        <fullName evidence="3">RHTO0S11e06524g1_1</fullName>
    </submittedName>
</protein>
<feature type="compositionally biased region" description="Low complexity" evidence="1">
    <location>
        <begin position="18"/>
        <end position="43"/>
    </location>
</feature>
<accession>A0A061B7Q6</accession>
<feature type="transmembrane region" description="Helical" evidence="2">
    <location>
        <begin position="66"/>
        <end position="85"/>
    </location>
</feature>
<dbReference type="OrthoDB" id="2523176at2759"/>
<organism evidence="3">
    <name type="scientific">Rhodotorula toruloides</name>
    <name type="common">Yeast</name>
    <name type="synonym">Rhodosporidium toruloides</name>
    <dbReference type="NCBI Taxonomy" id="5286"/>
    <lineage>
        <taxon>Eukaryota</taxon>
        <taxon>Fungi</taxon>
        <taxon>Dikarya</taxon>
        <taxon>Basidiomycota</taxon>
        <taxon>Pucciniomycotina</taxon>
        <taxon>Microbotryomycetes</taxon>
        <taxon>Sporidiobolales</taxon>
        <taxon>Sporidiobolaceae</taxon>
        <taxon>Rhodotorula</taxon>
    </lineage>
</organism>
<feature type="compositionally biased region" description="Polar residues" evidence="1">
    <location>
        <begin position="1"/>
        <end position="10"/>
    </location>
</feature>
<feature type="transmembrane region" description="Helical" evidence="2">
    <location>
        <begin position="229"/>
        <end position="245"/>
    </location>
</feature>
<name>A0A061B7Q6_RHOTO</name>
<feature type="transmembrane region" description="Helical" evidence="2">
    <location>
        <begin position="201"/>
        <end position="223"/>
    </location>
</feature>
<evidence type="ECO:0000256" key="1">
    <source>
        <dbReference type="SAM" id="MobiDB-lite"/>
    </source>
</evidence>
<reference evidence="3" key="1">
    <citation type="journal article" date="2014" name="Genome Announc.">
        <title>Draft genome sequence of Rhodosporidium toruloides CECT1137, an oleaginous yeast of biotechnological interest.</title>
        <authorList>
            <person name="Morin N."/>
            <person name="Calcas X."/>
            <person name="Devillers H."/>
            <person name="Durrens P."/>
            <person name="Sherman D.J."/>
            <person name="Nicaud J.-M."/>
            <person name="Neuveglise C."/>
        </authorList>
    </citation>
    <scope>NUCLEOTIDE SEQUENCE</scope>
    <source>
        <strain evidence="3">CECT1137</strain>
    </source>
</reference>
<feature type="transmembrane region" description="Helical" evidence="2">
    <location>
        <begin position="123"/>
        <end position="146"/>
    </location>
</feature>
<gene>
    <name evidence="3" type="ORF">RHTO0S_11e06524g</name>
</gene>
<feature type="region of interest" description="Disordered" evidence="1">
    <location>
        <begin position="1"/>
        <end position="48"/>
    </location>
</feature>
<dbReference type="AlphaFoldDB" id="A0A061B7Q6"/>
<keyword evidence="2" id="KW-1133">Transmembrane helix</keyword>